<evidence type="ECO:0000313" key="2">
    <source>
        <dbReference type="EMBL" id="OHX55269.1"/>
    </source>
</evidence>
<proteinExistence type="predicted"/>
<dbReference type="PANTHER" id="PTHR13887:SF41">
    <property type="entry name" value="THIOREDOXIN SUPERFAMILY PROTEIN"/>
    <property type="match status" value="1"/>
</dbReference>
<dbReference type="Proteomes" id="UP000242153">
    <property type="component" value="Unassembled WGS sequence"/>
</dbReference>
<gene>
    <name evidence="2" type="ORF">BB776_01235</name>
</gene>
<dbReference type="RefSeq" id="WP_071151859.1">
    <property type="nucleotide sequence ID" value="NZ_QQRT01000015.1"/>
</dbReference>
<dbReference type="SUPFAM" id="SSF52833">
    <property type="entry name" value="Thioredoxin-like"/>
    <property type="match status" value="1"/>
</dbReference>
<keyword evidence="3" id="KW-1185">Reference proteome</keyword>
<sequence length="237" mass="26186">MLKIEIWSDYVCPFCYIGKRTLEQALLKTGFNNQAEVTFKAYQLDPTTPEDTNVPVYESLAAKFGQSVEQAKEMSKGVAQHAQQVGLEYDFDNMVQANTLAAHRLVKWAETQGRDAALTEQLLKGYFIKAENIGKHDVLLDNAEAVGLPRNEAKLVLESDDFMKDVEQDIAEAGQLGVQGVPFFVINRKYAISGAQPLEAFADSLKQIADEEGLRPALKPLGNKETSYCTGDSCNSD</sequence>
<dbReference type="EMBL" id="MBQG01000035">
    <property type="protein sequence ID" value="OHX55269.1"/>
    <property type="molecule type" value="Genomic_DNA"/>
</dbReference>
<dbReference type="Pfam" id="PF01323">
    <property type="entry name" value="DSBA"/>
    <property type="match status" value="1"/>
</dbReference>
<evidence type="ECO:0000259" key="1">
    <source>
        <dbReference type="Pfam" id="PF01323"/>
    </source>
</evidence>
<dbReference type="CDD" id="cd03024">
    <property type="entry name" value="DsbA_FrnE"/>
    <property type="match status" value="1"/>
</dbReference>
<feature type="domain" description="DSBA-like thioredoxin" evidence="1">
    <location>
        <begin position="4"/>
        <end position="205"/>
    </location>
</feature>
<dbReference type="InterPro" id="IPR036249">
    <property type="entry name" value="Thioredoxin-like_sf"/>
</dbReference>
<dbReference type="PANTHER" id="PTHR13887">
    <property type="entry name" value="GLUTATHIONE S-TRANSFERASE KAPPA"/>
    <property type="match status" value="1"/>
</dbReference>
<organism evidence="2 3">
    <name type="scientific">Planococcus salinarum</name>
    <dbReference type="NCBI Taxonomy" id="622695"/>
    <lineage>
        <taxon>Bacteria</taxon>
        <taxon>Bacillati</taxon>
        <taxon>Bacillota</taxon>
        <taxon>Bacilli</taxon>
        <taxon>Bacillales</taxon>
        <taxon>Caryophanaceae</taxon>
        <taxon>Planococcus</taxon>
    </lineage>
</organism>
<protein>
    <submittedName>
        <fullName evidence="2">Disulfide bond formation protein DsbA</fullName>
    </submittedName>
</protein>
<accession>A0ABX3D1E4</accession>
<dbReference type="InterPro" id="IPR001853">
    <property type="entry name" value="DSBA-like_thioredoxin_dom"/>
</dbReference>
<evidence type="ECO:0000313" key="3">
    <source>
        <dbReference type="Proteomes" id="UP000242153"/>
    </source>
</evidence>
<reference evidence="2" key="1">
    <citation type="submission" date="2016-07" db="EMBL/GenBank/DDBJ databases">
        <title>Draft genome Planococcus salivarum.</title>
        <authorList>
            <person name="See-Too W.S."/>
        </authorList>
    </citation>
    <scope>NUCLEOTIDE SEQUENCE [LARGE SCALE GENOMIC DNA]</scope>
    <source>
        <strain evidence="2">DSM 23820</strain>
    </source>
</reference>
<comment type="caution">
    <text evidence="2">The sequence shown here is derived from an EMBL/GenBank/DDBJ whole genome shotgun (WGS) entry which is preliminary data.</text>
</comment>
<name>A0ABX3D1E4_9BACL</name>
<dbReference type="Gene3D" id="3.40.30.10">
    <property type="entry name" value="Glutaredoxin"/>
    <property type="match status" value="1"/>
</dbReference>